<evidence type="ECO:0000313" key="1">
    <source>
        <dbReference type="EMBL" id="SFH98451.1"/>
    </source>
</evidence>
<dbReference type="Pfam" id="PF00805">
    <property type="entry name" value="Pentapeptide"/>
    <property type="match status" value="3"/>
</dbReference>
<dbReference type="PANTHER" id="PTHR14136:SF17">
    <property type="entry name" value="BTB_POZ DOMAIN-CONTAINING PROTEIN KCTD9"/>
    <property type="match status" value="1"/>
</dbReference>
<name>A0A1I3EIA8_9PLAN</name>
<dbReference type="AlphaFoldDB" id="A0A1I3EIA8"/>
<reference evidence="2" key="1">
    <citation type="submission" date="2016-10" db="EMBL/GenBank/DDBJ databases">
        <authorList>
            <person name="Varghese N."/>
            <person name="Submissions S."/>
        </authorList>
    </citation>
    <scope>NUCLEOTIDE SEQUENCE [LARGE SCALE GENOMIC DNA]</scope>
    <source>
        <strain evidence="2">DSM 26348</strain>
    </source>
</reference>
<dbReference type="RefSeq" id="WP_092048625.1">
    <property type="nucleotide sequence ID" value="NZ_FOQD01000004.1"/>
</dbReference>
<dbReference type="Proteomes" id="UP000199518">
    <property type="component" value="Unassembled WGS sequence"/>
</dbReference>
<evidence type="ECO:0000313" key="2">
    <source>
        <dbReference type="Proteomes" id="UP000199518"/>
    </source>
</evidence>
<dbReference type="InterPro" id="IPR051082">
    <property type="entry name" value="Pentapeptide-BTB/POZ_domain"/>
</dbReference>
<proteinExistence type="predicted"/>
<dbReference type="STRING" id="1576369.SAMN05421753_104226"/>
<dbReference type="PANTHER" id="PTHR14136">
    <property type="entry name" value="BTB_POZ DOMAIN-CONTAINING PROTEIN KCTD9"/>
    <property type="match status" value="1"/>
</dbReference>
<protein>
    <submittedName>
        <fullName evidence="1">Pentapeptide repeat-containing protein</fullName>
    </submittedName>
</protein>
<keyword evidence="2" id="KW-1185">Reference proteome</keyword>
<gene>
    <name evidence="1" type="ORF">SAMN05421753_104226</name>
</gene>
<dbReference type="Gene3D" id="2.160.20.80">
    <property type="entry name" value="E3 ubiquitin-protein ligase SopA"/>
    <property type="match status" value="2"/>
</dbReference>
<dbReference type="EMBL" id="FOQD01000004">
    <property type="protein sequence ID" value="SFH98451.1"/>
    <property type="molecule type" value="Genomic_DNA"/>
</dbReference>
<dbReference type="OrthoDB" id="8456955at2"/>
<dbReference type="InterPro" id="IPR001646">
    <property type="entry name" value="5peptide_repeat"/>
</dbReference>
<dbReference type="SUPFAM" id="SSF141571">
    <property type="entry name" value="Pentapeptide repeat-like"/>
    <property type="match status" value="1"/>
</dbReference>
<organism evidence="1 2">
    <name type="scientific">Planctomicrobium piriforme</name>
    <dbReference type="NCBI Taxonomy" id="1576369"/>
    <lineage>
        <taxon>Bacteria</taxon>
        <taxon>Pseudomonadati</taxon>
        <taxon>Planctomycetota</taxon>
        <taxon>Planctomycetia</taxon>
        <taxon>Planctomycetales</taxon>
        <taxon>Planctomycetaceae</taxon>
        <taxon>Planctomicrobium</taxon>
    </lineage>
</organism>
<sequence length="263" mass="28278">MSIEILNRWTNAVLYRSDLTDVSAAVQKAVKDGANLTRANLYGANLTRANLTRANLTRANLTRANLTRANLYGANLYGANLDGANLYGANLYGANLYGANLDGANLYGANLTRANLYGANLYGANLYGANLDGANLYGANLDGANLDHIRQDLILAILQLPDEIPFLRQAIVDGKIDGSTYSGECACLAGTMAHACHLPWDEFESLKKMPINASSPRELWFTNLKPGDTPETSEVAKITLQWVDEALLLVSTIRGTALQLAGV</sequence>
<accession>A0A1I3EIA8</accession>